<gene>
    <name evidence="2" type="ORF">KHA91_03395</name>
</gene>
<accession>A0A942UMT7</accession>
<comment type="caution">
    <text evidence="2">The sequence shown here is derived from an EMBL/GenBank/DDBJ whole genome shotgun (WGS) entry which is preliminary data.</text>
</comment>
<feature type="transmembrane region" description="Helical" evidence="1">
    <location>
        <begin position="28"/>
        <end position="50"/>
    </location>
</feature>
<sequence length="54" mass="6097">MYVRTSMGGSMDSDDFQIITEGYILSKVILGAIMFTVGLVSLCFCIYKLFKEFN</sequence>
<dbReference type="AlphaFoldDB" id="A0A942UMT7"/>
<organism evidence="2 3">
    <name type="scientific">Lederbergia citrea</name>
    <dbReference type="NCBI Taxonomy" id="2833581"/>
    <lineage>
        <taxon>Bacteria</taxon>
        <taxon>Bacillati</taxon>
        <taxon>Bacillota</taxon>
        <taxon>Bacilli</taxon>
        <taxon>Bacillales</taxon>
        <taxon>Bacillaceae</taxon>
        <taxon>Lederbergia</taxon>
    </lineage>
</organism>
<evidence type="ECO:0000256" key="1">
    <source>
        <dbReference type="SAM" id="Phobius"/>
    </source>
</evidence>
<keyword evidence="1" id="KW-0812">Transmembrane</keyword>
<reference evidence="2 3" key="1">
    <citation type="submission" date="2021-05" db="EMBL/GenBank/DDBJ databases">
        <title>Novel Bacillus species.</title>
        <authorList>
            <person name="Liu G."/>
        </authorList>
    </citation>
    <scope>NUCLEOTIDE SEQUENCE [LARGE SCALE GENOMIC DNA]</scope>
    <source>
        <strain evidence="2 3">FJAT-49682</strain>
    </source>
</reference>
<proteinExistence type="predicted"/>
<keyword evidence="3" id="KW-1185">Reference proteome</keyword>
<protein>
    <submittedName>
        <fullName evidence="2">Uncharacterized protein</fullName>
    </submittedName>
</protein>
<name>A0A942UMT7_9BACI</name>
<evidence type="ECO:0000313" key="2">
    <source>
        <dbReference type="EMBL" id="MBS4221801.1"/>
    </source>
</evidence>
<evidence type="ECO:0000313" key="3">
    <source>
        <dbReference type="Proteomes" id="UP000676456"/>
    </source>
</evidence>
<keyword evidence="1" id="KW-1133">Transmembrane helix</keyword>
<keyword evidence="1" id="KW-0472">Membrane</keyword>
<dbReference type="Proteomes" id="UP000676456">
    <property type="component" value="Unassembled WGS sequence"/>
</dbReference>
<dbReference type="RefSeq" id="WP_213096797.1">
    <property type="nucleotide sequence ID" value="NZ_JAGYPN010000001.1"/>
</dbReference>
<dbReference type="EMBL" id="JAGYPN010000001">
    <property type="protein sequence ID" value="MBS4221801.1"/>
    <property type="molecule type" value="Genomic_DNA"/>
</dbReference>